<evidence type="ECO:0000313" key="3">
    <source>
        <dbReference type="Proteomes" id="UP000321528"/>
    </source>
</evidence>
<keyword evidence="1" id="KW-1133">Transmembrane helix</keyword>
<evidence type="ECO:0000313" key="2">
    <source>
        <dbReference type="EMBL" id="TXK05133.1"/>
    </source>
</evidence>
<comment type="caution">
    <text evidence="2">The sequence shown here is derived from an EMBL/GenBank/DDBJ whole genome shotgun (WGS) entry which is preliminary data.</text>
</comment>
<organism evidence="2 3">
    <name type="scientific">Flagellimonas aequoris</name>
    <dbReference type="NCBI Taxonomy" id="2306997"/>
    <lineage>
        <taxon>Bacteria</taxon>
        <taxon>Pseudomonadati</taxon>
        <taxon>Bacteroidota</taxon>
        <taxon>Flavobacteriia</taxon>
        <taxon>Flavobacteriales</taxon>
        <taxon>Flavobacteriaceae</taxon>
        <taxon>Flagellimonas</taxon>
    </lineage>
</organism>
<evidence type="ECO:0000256" key="1">
    <source>
        <dbReference type="SAM" id="Phobius"/>
    </source>
</evidence>
<feature type="transmembrane region" description="Helical" evidence="1">
    <location>
        <begin position="64"/>
        <end position="84"/>
    </location>
</feature>
<dbReference type="RefSeq" id="WP_147378533.1">
    <property type="nucleotide sequence ID" value="NZ_QXFJ01000011.1"/>
</dbReference>
<keyword evidence="3" id="KW-1185">Reference proteome</keyword>
<gene>
    <name evidence="2" type="ORF">FQ019_05160</name>
</gene>
<sequence length="225" mass="25814">MEKLGNILALWIHKQRTLSRKMESKARHLSLNGLSVLIILISFIPLTLLFFISGKNYTWVQISAYYTIQLLLLLIVLLFVIAWFKAKEMANADVEGFSFIELSFKKIDKEYFGFDESDIENLELLTNLLPSKNRIVIREVPKNKQSGNLRFLFSFLDHIIEGGIQGMGKKSRDSLSRLVQKRFSFDGSEINENTFASSYSKWSQKTKEGDYDDTRKAIAKALGIS</sequence>
<dbReference type="Proteomes" id="UP000321528">
    <property type="component" value="Unassembled WGS sequence"/>
</dbReference>
<accession>A0ABY3KX62</accession>
<keyword evidence="1" id="KW-0812">Transmembrane</keyword>
<reference evidence="2 3" key="1">
    <citation type="submission" date="2019-07" db="EMBL/GenBank/DDBJ databases">
        <title>Draft genome of two Muricauda strains isolated from deep sea.</title>
        <authorList>
            <person name="Sun C."/>
        </authorList>
    </citation>
    <scope>NUCLEOTIDE SEQUENCE [LARGE SCALE GENOMIC DNA]</scope>
    <source>
        <strain evidence="2 3">NH166</strain>
    </source>
</reference>
<protein>
    <submittedName>
        <fullName evidence="2">Uncharacterized protein</fullName>
    </submittedName>
</protein>
<name>A0ABY3KX62_9FLAO</name>
<proteinExistence type="predicted"/>
<keyword evidence="1" id="KW-0472">Membrane</keyword>
<dbReference type="EMBL" id="VNWL01000010">
    <property type="protein sequence ID" value="TXK05133.1"/>
    <property type="molecule type" value="Genomic_DNA"/>
</dbReference>
<feature type="transmembrane region" description="Helical" evidence="1">
    <location>
        <begin position="29"/>
        <end position="52"/>
    </location>
</feature>